<keyword evidence="12" id="KW-1185">Reference proteome</keyword>
<keyword evidence="5 10" id="KW-1133">Transmembrane helix</keyword>
<dbReference type="EMBL" id="BAAAZU010000024">
    <property type="protein sequence ID" value="GAA3928470.1"/>
    <property type="molecule type" value="Genomic_DNA"/>
</dbReference>
<evidence type="ECO:0000256" key="5">
    <source>
        <dbReference type="ARBA" id="ARBA00022989"/>
    </source>
</evidence>
<sequence length="105" mass="11186">MSWMYLVLAGLFEIGWPVGLKMAQEPATRWPGIAVAVGFMAVSGFMLWLAQRHIPMGTAYAVWTGIGAAGTFLVGVLYYGDPTSLARYLGVALIVAGVATLKLAH</sequence>
<evidence type="ECO:0000256" key="2">
    <source>
        <dbReference type="ARBA" id="ARBA00022448"/>
    </source>
</evidence>
<dbReference type="Pfam" id="PF00893">
    <property type="entry name" value="Multi_Drug_Res"/>
    <property type="match status" value="1"/>
</dbReference>
<evidence type="ECO:0000256" key="8">
    <source>
        <dbReference type="ARBA" id="ARBA00039168"/>
    </source>
</evidence>
<dbReference type="SUPFAM" id="SSF103481">
    <property type="entry name" value="Multidrug resistance efflux transporter EmrE"/>
    <property type="match status" value="1"/>
</dbReference>
<evidence type="ECO:0000256" key="6">
    <source>
        <dbReference type="ARBA" id="ARBA00023136"/>
    </source>
</evidence>
<proteinExistence type="inferred from homology"/>
<comment type="similarity">
    <text evidence="7">Belongs to the drug/metabolite transporter (DMT) superfamily. Small multidrug resistance (SMR) (TC 2.A.7.1) family. Gdx/SugE subfamily.</text>
</comment>
<dbReference type="Gene3D" id="1.10.3730.20">
    <property type="match status" value="1"/>
</dbReference>
<dbReference type="PANTHER" id="PTHR30561">
    <property type="entry name" value="SMR FAMILY PROTON-DEPENDENT DRUG EFFLUX TRANSPORTER SUGE"/>
    <property type="match status" value="1"/>
</dbReference>
<evidence type="ECO:0000256" key="7">
    <source>
        <dbReference type="ARBA" id="ARBA00038151"/>
    </source>
</evidence>
<protein>
    <recommendedName>
        <fullName evidence="8">Guanidinium exporter</fullName>
    </recommendedName>
</protein>
<comment type="subcellular location">
    <subcellularLocation>
        <location evidence="1 9">Cell membrane</location>
        <topology evidence="1 9">Multi-pass membrane protein</topology>
    </subcellularLocation>
</comment>
<evidence type="ECO:0000256" key="9">
    <source>
        <dbReference type="RuleBase" id="RU003942"/>
    </source>
</evidence>
<name>A0ABP7MR35_9GAMM</name>
<dbReference type="InterPro" id="IPR037185">
    <property type="entry name" value="EmrE-like"/>
</dbReference>
<dbReference type="InterPro" id="IPR000390">
    <property type="entry name" value="Small_drug/metabolite_transptr"/>
</dbReference>
<comment type="caution">
    <text evidence="11">The sequence shown here is derived from an EMBL/GenBank/DDBJ whole genome shotgun (WGS) entry which is preliminary data.</text>
</comment>
<evidence type="ECO:0000256" key="10">
    <source>
        <dbReference type="SAM" id="Phobius"/>
    </source>
</evidence>
<dbReference type="InterPro" id="IPR045324">
    <property type="entry name" value="Small_multidrug_res"/>
</dbReference>
<organism evidence="11 12">
    <name type="scientific">Luteimonas lutimaris</name>
    <dbReference type="NCBI Taxonomy" id="698645"/>
    <lineage>
        <taxon>Bacteria</taxon>
        <taxon>Pseudomonadati</taxon>
        <taxon>Pseudomonadota</taxon>
        <taxon>Gammaproteobacteria</taxon>
        <taxon>Lysobacterales</taxon>
        <taxon>Lysobacteraceae</taxon>
        <taxon>Luteimonas</taxon>
    </lineage>
</organism>
<keyword evidence="6 10" id="KW-0472">Membrane</keyword>
<keyword evidence="2" id="KW-0813">Transport</keyword>
<evidence type="ECO:0000256" key="1">
    <source>
        <dbReference type="ARBA" id="ARBA00004651"/>
    </source>
</evidence>
<accession>A0ABP7MR35</accession>
<dbReference type="PANTHER" id="PTHR30561:SF0">
    <property type="entry name" value="GUANIDINIUM EXPORTER"/>
    <property type="match status" value="1"/>
</dbReference>
<feature type="transmembrane region" description="Helical" evidence="10">
    <location>
        <begin position="57"/>
        <end position="79"/>
    </location>
</feature>
<feature type="transmembrane region" description="Helical" evidence="10">
    <location>
        <begin position="33"/>
        <end position="50"/>
    </location>
</feature>
<gene>
    <name evidence="11" type="ORF">GCM10022229_22690</name>
</gene>
<keyword evidence="4 9" id="KW-0812">Transmembrane</keyword>
<feature type="transmembrane region" description="Helical" evidence="10">
    <location>
        <begin position="85"/>
        <end position="104"/>
    </location>
</feature>
<dbReference type="RefSeq" id="WP_344760109.1">
    <property type="nucleotide sequence ID" value="NZ_BAAAZU010000024.1"/>
</dbReference>
<keyword evidence="3" id="KW-1003">Cell membrane</keyword>
<evidence type="ECO:0000313" key="11">
    <source>
        <dbReference type="EMBL" id="GAA3928470.1"/>
    </source>
</evidence>
<evidence type="ECO:0000256" key="4">
    <source>
        <dbReference type="ARBA" id="ARBA00022692"/>
    </source>
</evidence>
<evidence type="ECO:0000256" key="3">
    <source>
        <dbReference type="ARBA" id="ARBA00022475"/>
    </source>
</evidence>
<reference evidence="12" key="1">
    <citation type="journal article" date="2019" name="Int. J. Syst. Evol. Microbiol.">
        <title>The Global Catalogue of Microorganisms (GCM) 10K type strain sequencing project: providing services to taxonomists for standard genome sequencing and annotation.</title>
        <authorList>
            <consortium name="The Broad Institute Genomics Platform"/>
            <consortium name="The Broad Institute Genome Sequencing Center for Infectious Disease"/>
            <person name="Wu L."/>
            <person name="Ma J."/>
        </authorList>
    </citation>
    <scope>NUCLEOTIDE SEQUENCE [LARGE SCALE GENOMIC DNA]</scope>
    <source>
        <strain evidence="12">JCM 16916</strain>
    </source>
</reference>
<evidence type="ECO:0000313" key="12">
    <source>
        <dbReference type="Proteomes" id="UP001501727"/>
    </source>
</evidence>
<dbReference type="Proteomes" id="UP001501727">
    <property type="component" value="Unassembled WGS sequence"/>
</dbReference>